<gene>
    <name evidence="2" type="ORF">CTRG_01703</name>
</gene>
<dbReference type="InterPro" id="IPR008271">
    <property type="entry name" value="Ser/Thr_kinase_AS"/>
</dbReference>
<evidence type="ECO:0000259" key="1">
    <source>
        <dbReference type="PROSITE" id="PS50011"/>
    </source>
</evidence>
<dbReference type="GO" id="GO:0004672">
    <property type="term" value="F:protein kinase activity"/>
    <property type="evidence" value="ECO:0007669"/>
    <property type="project" value="InterPro"/>
</dbReference>
<dbReference type="GeneID" id="8301522"/>
<dbReference type="STRING" id="294747.C5M771"/>
<dbReference type="AlphaFoldDB" id="C5M771"/>
<name>C5M771_CANTT</name>
<dbReference type="InterPro" id="IPR011009">
    <property type="entry name" value="Kinase-like_dom_sf"/>
</dbReference>
<dbReference type="PANTHER" id="PTHR24347">
    <property type="entry name" value="SERINE/THREONINE-PROTEIN KINASE"/>
    <property type="match status" value="1"/>
</dbReference>
<dbReference type="PROSITE" id="PS00108">
    <property type="entry name" value="PROTEIN_KINASE_ST"/>
    <property type="match status" value="1"/>
</dbReference>
<dbReference type="Gene3D" id="1.10.510.10">
    <property type="entry name" value="Transferase(Phosphotransferase) domain 1"/>
    <property type="match status" value="1"/>
</dbReference>
<feature type="domain" description="Protein kinase" evidence="1">
    <location>
        <begin position="1"/>
        <end position="159"/>
    </location>
</feature>
<dbReference type="EMBL" id="GG692396">
    <property type="protein sequence ID" value="EER34841.1"/>
    <property type="molecule type" value="Genomic_DNA"/>
</dbReference>
<sequence>MKAIHYLHKSLHIIHRDLKLDNVLLELPLPQPKVYLCDFGIAKYIGRKRTNTSVGTLEYSAPEVFKTDINGKTSIQPYDYKSDMWSLGVITHILLSGISPFYSDSRESIICATRSGNLNFEKPQFRKVSQSAKSFIKRLLSVDPQNRMDINECFEHIWIKLNRPKLEKFYREKIA</sequence>
<protein>
    <recommendedName>
        <fullName evidence="1">Protein kinase domain-containing protein</fullName>
    </recommendedName>
</protein>
<dbReference type="eggNOG" id="KOG0032">
    <property type="taxonomic scope" value="Eukaryota"/>
</dbReference>
<proteinExistence type="predicted"/>
<evidence type="ECO:0000313" key="2">
    <source>
        <dbReference type="EMBL" id="EER34841.1"/>
    </source>
</evidence>
<evidence type="ECO:0000313" key="3">
    <source>
        <dbReference type="Proteomes" id="UP000002037"/>
    </source>
</evidence>
<dbReference type="HOGENOM" id="CLU_000288_63_0_1"/>
<dbReference type="SMART" id="SM00220">
    <property type="entry name" value="S_TKc"/>
    <property type="match status" value="1"/>
</dbReference>
<dbReference type="KEGG" id="ctp:CTRG_01703"/>
<dbReference type="GO" id="GO:0005524">
    <property type="term" value="F:ATP binding"/>
    <property type="evidence" value="ECO:0007669"/>
    <property type="project" value="InterPro"/>
</dbReference>
<dbReference type="OrthoDB" id="74764at2759"/>
<dbReference type="RefSeq" id="XP_002547396.1">
    <property type="nucleotide sequence ID" value="XM_002547350.1"/>
</dbReference>
<dbReference type="SUPFAM" id="SSF56112">
    <property type="entry name" value="Protein kinase-like (PK-like)"/>
    <property type="match status" value="1"/>
</dbReference>
<reference evidence="2 3" key="1">
    <citation type="journal article" date="2009" name="Nature">
        <title>Evolution of pathogenicity and sexual reproduction in eight Candida genomes.</title>
        <authorList>
            <person name="Butler G."/>
            <person name="Rasmussen M.D."/>
            <person name="Lin M.F."/>
            <person name="Santos M.A."/>
            <person name="Sakthikumar S."/>
            <person name="Munro C.A."/>
            <person name="Rheinbay E."/>
            <person name="Grabherr M."/>
            <person name="Forche A."/>
            <person name="Reedy J.L."/>
            <person name="Agrafioti I."/>
            <person name="Arnaud M.B."/>
            <person name="Bates S."/>
            <person name="Brown A.J."/>
            <person name="Brunke S."/>
            <person name="Costanzo M.C."/>
            <person name="Fitzpatrick D.A."/>
            <person name="de Groot P.W."/>
            <person name="Harris D."/>
            <person name="Hoyer L.L."/>
            <person name="Hube B."/>
            <person name="Klis F.M."/>
            <person name="Kodira C."/>
            <person name="Lennard N."/>
            <person name="Logue M.E."/>
            <person name="Martin R."/>
            <person name="Neiman A.M."/>
            <person name="Nikolaou E."/>
            <person name="Quail M.A."/>
            <person name="Quinn J."/>
            <person name="Santos M.C."/>
            <person name="Schmitzberger F.F."/>
            <person name="Sherlock G."/>
            <person name="Shah P."/>
            <person name="Silverstein K.A."/>
            <person name="Skrzypek M.S."/>
            <person name="Soll D."/>
            <person name="Staggs R."/>
            <person name="Stansfield I."/>
            <person name="Stumpf M.P."/>
            <person name="Sudbery P.E."/>
            <person name="Srikantha T."/>
            <person name="Zeng Q."/>
            <person name="Berman J."/>
            <person name="Berriman M."/>
            <person name="Heitman J."/>
            <person name="Gow N.A."/>
            <person name="Lorenz M.C."/>
            <person name="Birren B.W."/>
            <person name="Kellis M."/>
            <person name="Cuomo C.A."/>
        </authorList>
    </citation>
    <scope>NUCLEOTIDE SEQUENCE [LARGE SCALE GENOMIC DNA]</scope>
    <source>
        <strain evidence="3">ATCC MYA-3404 / T1</strain>
    </source>
</reference>
<dbReference type="VEuPathDB" id="FungiDB:CTRG_01703"/>
<organism evidence="2 3">
    <name type="scientific">Candida tropicalis (strain ATCC MYA-3404 / T1)</name>
    <name type="common">Yeast</name>
    <dbReference type="NCBI Taxonomy" id="294747"/>
    <lineage>
        <taxon>Eukaryota</taxon>
        <taxon>Fungi</taxon>
        <taxon>Dikarya</taxon>
        <taxon>Ascomycota</taxon>
        <taxon>Saccharomycotina</taxon>
        <taxon>Pichiomycetes</taxon>
        <taxon>Debaryomycetaceae</taxon>
        <taxon>Candida/Lodderomyces clade</taxon>
        <taxon>Candida</taxon>
    </lineage>
</organism>
<dbReference type="PROSITE" id="PS50011">
    <property type="entry name" value="PROTEIN_KINASE_DOM"/>
    <property type="match status" value="1"/>
</dbReference>
<dbReference type="InterPro" id="IPR000719">
    <property type="entry name" value="Prot_kinase_dom"/>
</dbReference>
<accession>C5M771</accession>
<dbReference type="Proteomes" id="UP000002037">
    <property type="component" value="Unassembled WGS sequence"/>
</dbReference>
<keyword evidence="3" id="KW-1185">Reference proteome</keyword>
<dbReference type="Pfam" id="PF00069">
    <property type="entry name" value="Pkinase"/>
    <property type="match status" value="1"/>
</dbReference>